<dbReference type="AlphaFoldDB" id="A0AAW1SI51"/>
<reference evidence="6 7" key="1">
    <citation type="journal article" date="2024" name="Nat. Commun.">
        <title>Phylogenomics reveals the evolutionary origins of lichenization in chlorophyte algae.</title>
        <authorList>
            <person name="Puginier C."/>
            <person name="Libourel C."/>
            <person name="Otte J."/>
            <person name="Skaloud P."/>
            <person name="Haon M."/>
            <person name="Grisel S."/>
            <person name="Petersen M."/>
            <person name="Berrin J.G."/>
            <person name="Delaux P.M."/>
            <person name="Dal Grande F."/>
            <person name="Keller J."/>
        </authorList>
    </citation>
    <scope>NUCLEOTIDE SEQUENCE [LARGE SCALE GENOMIC DNA]</scope>
    <source>
        <strain evidence="6 7">SAG 245.80</strain>
    </source>
</reference>
<feature type="region of interest" description="Disordered" evidence="4">
    <location>
        <begin position="367"/>
        <end position="400"/>
    </location>
</feature>
<keyword evidence="3" id="KW-0072">Autophagy</keyword>
<dbReference type="GO" id="GO:0048024">
    <property type="term" value="P:regulation of mRNA splicing, via spliceosome"/>
    <property type="evidence" value="ECO:0007669"/>
    <property type="project" value="TreeGrafter"/>
</dbReference>
<evidence type="ECO:0000256" key="3">
    <source>
        <dbReference type="ARBA" id="ARBA00023006"/>
    </source>
</evidence>
<dbReference type="GO" id="GO:0000398">
    <property type="term" value="P:mRNA splicing, via spliceosome"/>
    <property type="evidence" value="ECO:0007669"/>
    <property type="project" value="TreeGrafter"/>
</dbReference>
<dbReference type="InterPro" id="IPR007242">
    <property type="entry name" value="Atg12"/>
</dbReference>
<accession>A0AAW1SI51</accession>
<dbReference type="InterPro" id="IPR029071">
    <property type="entry name" value="Ubiquitin-like_domsf"/>
</dbReference>
<sequence length="516" mass="56637">MASSSKEHVVVWLRATGDAPILKQQKVKVLASEKFSKIVDVLRQKTKSEQLFVYLKESFSPSLDEKLSVLYEQRPPPARKPRYFVLKSVTPANIEQSLEKGIWATQKHNEDKLNEAFRTAAGVFLVFSVNMSGHFQGYARMASPVSRQQNDVWEGGAAVGGTFRVVWLRRYDLPFGATEGLANPLNEGKPVKICRDGQELPPDVGEALVALIEEGADTAGVPRPTRPAGNGAAKPPGPRPPPVGSRVPRPPMGGMGGPMMMGDVMGIGVMMGDAFGPPMMRGGGGRGMLDSGPRPPPRPPPSPPLRRGSPFDEADFHGGPPGPYYGEGFARGGFGSGRRVEYERSRRHDDGWDRAEFEGDVLPGRRRVNYRSRGRSRSGSPRRERGRRRSRSRSRSSERAVDIKEMSYDEYLAAFNRRKRERTTVMEAPGDFVGGEAAGPTLMGGFNPMMMNPMQAMMAQGSGGGRGVPGEAGGPPITEAAYVRLWEQYCQLMGRPFSAETVRGWYRDYQRRLALG</sequence>
<name>A0AAW1SI51_9CHLO</name>
<evidence type="ECO:0000256" key="1">
    <source>
        <dbReference type="ARBA" id="ARBA00022499"/>
    </source>
</evidence>
<dbReference type="CDD" id="cd01612">
    <property type="entry name" value="Ubl_ATG12"/>
    <property type="match status" value="1"/>
</dbReference>
<protein>
    <recommendedName>
        <fullName evidence="5">YTH domain-containing protein</fullName>
    </recommendedName>
</protein>
<proteinExistence type="predicted"/>
<dbReference type="GO" id="GO:0005654">
    <property type="term" value="C:nucleoplasm"/>
    <property type="evidence" value="ECO:0007669"/>
    <property type="project" value="TreeGrafter"/>
</dbReference>
<feature type="region of interest" description="Disordered" evidence="4">
    <location>
        <begin position="277"/>
        <end position="330"/>
    </location>
</feature>
<organism evidence="6 7">
    <name type="scientific">Elliptochloris bilobata</name>
    <dbReference type="NCBI Taxonomy" id="381761"/>
    <lineage>
        <taxon>Eukaryota</taxon>
        <taxon>Viridiplantae</taxon>
        <taxon>Chlorophyta</taxon>
        <taxon>core chlorophytes</taxon>
        <taxon>Trebouxiophyceae</taxon>
        <taxon>Trebouxiophyceae incertae sedis</taxon>
        <taxon>Elliptochloris clade</taxon>
        <taxon>Elliptochloris</taxon>
    </lineage>
</organism>
<dbReference type="Proteomes" id="UP001445335">
    <property type="component" value="Unassembled WGS sequence"/>
</dbReference>
<evidence type="ECO:0000313" key="7">
    <source>
        <dbReference type="Proteomes" id="UP001445335"/>
    </source>
</evidence>
<dbReference type="GO" id="GO:0005737">
    <property type="term" value="C:cytoplasm"/>
    <property type="evidence" value="ECO:0007669"/>
    <property type="project" value="InterPro"/>
</dbReference>
<gene>
    <name evidence="6" type="ORF">WJX81_001283</name>
</gene>
<dbReference type="InterPro" id="IPR045168">
    <property type="entry name" value="YTH_prot"/>
</dbReference>
<dbReference type="Gene3D" id="3.10.20.90">
    <property type="entry name" value="Phosphatidylinositol 3-kinase Catalytic Subunit, Chain A, domain 1"/>
    <property type="match status" value="1"/>
</dbReference>
<feature type="region of interest" description="Disordered" evidence="4">
    <location>
        <begin position="216"/>
        <end position="258"/>
    </location>
</feature>
<dbReference type="PROSITE" id="PS50882">
    <property type="entry name" value="YTH"/>
    <property type="match status" value="1"/>
</dbReference>
<dbReference type="PANTHER" id="PTHR12357:SF3">
    <property type="entry name" value="YTH DOMAIN-CONTAINING PROTEIN 1"/>
    <property type="match status" value="1"/>
</dbReference>
<keyword evidence="2" id="KW-0833">Ubl conjugation pathway</keyword>
<dbReference type="InterPro" id="IPR007275">
    <property type="entry name" value="YTH_domain"/>
</dbReference>
<dbReference type="GO" id="GO:1990247">
    <property type="term" value="F:N6-methyladenosine-containing RNA reader activity"/>
    <property type="evidence" value="ECO:0007669"/>
    <property type="project" value="TreeGrafter"/>
</dbReference>
<feature type="compositionally biased region" description="Pro residues" evidence="4">
    <location>
        <begin position="235"/>
        <end position="251"/>
    </location>
</feature>
<dbReference type="Pfam" id="PF04146">
    <property type="entry name" value="YTH"/>
    <property type="match status" value="1"/>
</dbReference>
<dbReference type="PANTHER" id="PTHR12357">
    <property type="entry name" value="YTH YT521-B HOMOLOGY DOMAIN-CONTAINING"/>
    <property type="match status" value="1"/>
</dbReference>
<keyword evidence="1" id="KW-1017">Isopeptide bond</keyword>
<feature type="compositionally biased region" description="Basic residues" evidence="4">
    <location>
        <begin position="384"/>
        <end position="394"/>
    </location>
</feature>
<feature type="compositionally biased region" description="Pro residues" evidence="4">
    <location>
        <begin position="293"/>
        <end position="304"/>
    </location>
</feature>
<dbReference type="GO" id="GO:0000045">
    <property type="term" value="P:autophagosome assembly"/>
    <property type="evidence" value="ECO:0007669"/>
    <property type="project" value="InterPro"/>
</dbReference>
<dbReference type="CDD" id="cd21134">
    <property type="entry name" value="YTH"/>
    <property type="match status" value="1"/>
</dbReference>
<comment type="caution">
    <text evidence="6">The sequence shown here is derived from an EMBL/GenBank/DDBJ whole genome shotgun (WGS) entry which is preliminary data.</text>
</comment>
<evidence type="ECO:0000256" key="2">
    <source>
        <dbReference type="ARBA" id="ARBA00022786"/>
    </source>
</evidence>
<dbReference type="Gene3D" id="3.10.590.10">
    <property type="entry name" value="ph1033 like domains"/>
    <property type="match status" value="1"/>
</dbReference>
<dbReference type="SUPFAM" id="SSF54236">
    <property type="entry name" value="Ubiquitin-like"/>
    <property type="match status" value="1"/>
</dbReference>
<evidence type="ECO:0000259" key="5">
    <source>
        <dbReference type="PROSITE" id="PS50882"/>
    </source>
</evidence>
<dbReference type="Pfam" id="PF04110">
    <property type="entry name" value="APG12"/>
    <property type="match status" value="1"/>
</dbReference>
<evidence type="ECO:0000256" key="4">
    <source>
        <dbReference type="SAM" id="MobiDB-lite"/>
    </source>
</evidence>
<keyword evidence="7" id="KW-1185">Reference proteome</keyword>
<dbReference type="EMBL" id="JALJOU010000002">
    <property type="protein sequence ID" value="KAK9845747.1"/>
    <property type="molecule type" value="Genomic_DNA"/>
</dbReference>
<feature type="compositionally biased region" description="Basic residues" evidence="4">
    <location>
        <begin position="367"/>
        <end position="376"/>
    </location>
</feature>
<evidence type="ECO:0000313" key="6">
    <source>
        <dbReference type="EMBL" id="KAK9845747.1"/>
    </source>
</evidence>
<dbReference type="GO" id="GO:0003729">
    <property type="term" value="F:mRNA binding"/>
    <property type="evidence" value="ECO:0007669"/>
    <property type="project" value="TreeGrafter"/>
</dbReference>
<feature type="domain" description="YTH" evidence="5">
    <location>
        <begin position="81"/>
        <end position="212"/>
    </location>
</feature>